<dbReference type="InterPro" id="IPR035992">
    <property type="entry name" value="Ricin_B-like_lectins"/>
</dbReference>
<dbReference type="Gene3D" id="3.40.50.1110">
    <property type="entry name" value="SGNH hydrolase"/>
    <property type="match status" value="1"/>
</dbReference>
<feature type="domain" description="F5/8 type C" evidence="1">
    <location>
        <begin position="203"/>
        <end position="348"/>
    </location>
</feature>
<dbReference type="InterPro" id="IPR008979">
    <property type="entry name" value="Galactose-bd-like_sf"/>
</dbReference>
<protein>
    <recommendedName>
        <fullName evidence="1">F5/8 type C domain-containing protein</fullName>
    </recommendedName>
</protein>
<dbReference type="KEGG" id="ccot:CCAX7_32670"/>
<dbReference type="SMART" id="SM00231">
    <property type="entry name" value="FA58C"/>
    <property type="match status" value="1"/>
</dbReference>
<dbReference type="Pfam" id="PF13472">
    <property type="entry name" value="Lipase_GDSL_2"/>
    <property type="match status" value="1"/>
</dbReference>
<keyword evidence="3" id="KW-1185">Reference proteome</keyword>
<reference evidence="2 3" key="1">
    <citation type="journal article" date="2019" name="Int. J. Syst. Evol. Microbiol.">
        <title>Capsulimonas corticalis gen. nov., sp. nov., an aerobic capsulated bacterium, of a novel bacterial order, Capsulimonadales ord. nov., of the class Armatimonadia of the phylum Armatimonadetes.</title>
        <authorList>
            <person name="Li J."/>
            <person name="Kudo C."/>
            <person name="Tonouchi A."/>
        </authorList>
    </citation>
    <scope>NUCLEOTIDE SEQUENCE [LARGE SCALE GENOMIC DNA]</scope>
    <source>
        <strain evidence="2 3">AX-7</strain>
    </source>
</reference>
<dbReference type="SUPFAM" id="SSF52266">
    <property type="entry name" value="SGNH hydrolase"/>
    <property type="match status" value="1"/>
</dbReference>
<dbReference type="EMBL" id="AP025739">
    <property type="protein sequence ID" value="BDI31216.1"/>
    <property type="molecule type" value="Genomic_DNA"/>
</dbReference>
<dbReference type="AlphaFoldDB" id="A0A9N7L430"/>
<dbReference type="PANTHER" id="PTHR30383:SF5">
    <property type="entry name" value="SGNH HYDROLASE-TYPE ESTERASE DOMAIN-CONTAINING PROTEIN"/>
    <property type="match status" value="1"/>
</dbReference>
<gene>
    <name evidence="2" type="ORF">CCAX7_32670</name>
</gene>
<dbReference type="InterPro" id="IPR051532">
    <property type="entry name" value="Ester_Hydrolysis_Enzymes"/>
</dbReference>
<dbReference type="Pfam" id="PF14200">
    <property type="entry name" value="RicinB_lectin_2"/>
    <property type="match status" value="3"/>
</dbReference>
<dbReference type="SUPFAM" id="SSF49785">
    <property type="entry name" value="Galactose-binding domain-like"/>
    <property type="match status" value="1"/>
</dbReference>
<dbReference type="InterPro" id="IPR036514">
    <property type="entry name" value="SGNH_hydro_sf"/>
</dbReference>
<dbReference type="InterPro" id="IPR000772">
    <property type="entry name" value="Ricin_B_lectin"/>
</dbReference>
<dbReference type="Gene3D" id="2.60.120.260">
    <property type="entry name" value="Galactose-binding domain-like"/>
    <property type="match status" value="1"/>
</dbReference>
<dbReference type="CDD" id="cd00161">
    <property type="entry name" value="beta-trefoil_Ricin-like"/>
    <property type="match status" value="2"/>
</dbReference>
<evidence type="ECO:0000313" key="2">
    <source>
        <dbReference type="EMBL" id="BDI31216.1"/>
    </source>
</evidence>
<name>A0A9N7L430_9BACT</name>
<dbReference type="SMART" id="SM00458">
    <property type="entry name" value="RICIN"/>
    <property type="match status" value="2"/>
</dbReference>
<proteinExistence type="predicted"/>
<dbReference type="Pfam" id="PF00754">
    <property type="entry name" value="F5_F8_type_C"/>
    <property type="match status" value="1"/>
</dbReference>
<sequence length="654" mass="68228">MAQPPAASAAAPTRIMPLGDSVTDGWTPEPGGYRIQLWNDIVNSGEVAEFVGSQFNGPAALGSHHHEGHAGWTTSDIAGQVSGWMAAYAPQIVLLQIGTNDINMNKDPAGAPSRLSGIIDQICTQLPAGGKVFVTTLTPESDPNFNNQILNFNNQLPGIVQSKQSVGKPVFLVDQYHTITTADLADGTHPTPAGYSRMGDAWFSAIQSSVASGGTGVNVAVGKAVTASSSGAGRAASLAVDANCGTEWTANGNIRPSSLTVDLGANVNISRAETQFEFGDGEFYQYRIDSSTDGVNWTTYADRTGNTAPTSLYVDNNPVTARYFRVTGTAAQNSGDWIGISEFQLYNGASTVAASSLTNGVYEILAKTTGNALDCTGCGNTNGTQVELWNTLGGSCQQWAVSYKGGGAYSVRTINPDGSVGRSLDATGCSPNDGTQVELWDFSFAPCQQWQINPQPDGFFNIATNQAKSDGTHDVLDGNGCSGAAGTHVILWSWGGGGCQQEWQFAPINTPAIVSGAYYTLTNVAAGLNLDDPNGTNAAGTKVQLFPANGATAQNWKLTRQADGNYTLTNQAGGLNLDDPNGLGAGTLQQIWPANGASAQEWKLTASGSGAYTLTNAATNLNLDDPNGANTAGTQIQLWASNGATPQQWRLTPQ</sequence>
<evidence type="ECO:0000259" key="1">
    <source>
        <dbReference type="PROSITE" id="PS50022"/>
    </source>
</evidence>
<evidence type="ECO:0000313" key="3">
    <source>
        <dbReference type="Proteomes" id="UP000287394"/>
    </source>
</evidence>
<organism evidence="2 3">
    <name type="scientific">Capsulimonas corticalis</name>
    <dbReference type="NCBI Taxonomy" id="2219043"/>
    <lineage>
        <taxon>Bacteria</taxon>
        <taxon>Bacillati</taxon>
        <taxon>Armatimonadota</taxon>
        <taxon>Armatimonadia</taxon>
        <taxon>Capsulimonadales</taxon>
        <taxon>Capsulimonadaceae</taxon>
        <taxon>Capsulimonas</taxon>
    </lineage>
</organism>
<accession>A0A9N7L430</accession>
<dbReference type="Gene3D" id="2.80.10.50">
    <property type="match status" value="5"/>
</dbReference>
<dbReference type="PANTHER" id="PTHR30383">
    <property type="entry name" value="THIOESTERASE 1/PROTEASE 1/LYSOPHOSPHOLIPASE L1"/>
    <property type="match status" value="1"/>
</dbReference>
<dbReference type="PROSITE" id="PS50231">
    <property type="entry name" value="RICIN_B_LECTIN"/>
    <property type="match status" value="2"/>
</dbReference>
<dbReference type="PROSITE" id="PS50022">
    <property type="entry name" value="FA58C_3"/>
    <property type="match status" value="1"/>
</dbReference>
<dbReference type="InterPro" id="IPR000421">
    <property type="entry name" value="FA58C"/>
</dbReference>
<dbReference type="CDD" id="cd01833">
    <property type="entry name" value="XynB_like"/>
    <property type="match status" value="1"/>
</dbReference>
<dbReference type="InterPro" id="IPR013830">
    <property type="entry name" value="SGNH_hydro"/>
</dbReference>
<dbReference type="GO" id="GO:0004622">
    <property type="term" value="F:phosphatidylcholine lysophospholipase activity"/>
    <property type="evidence" value="ECO:0007669"/>
    <property type="project" value="TreeGrafter"/>
</dbReference>
<dbReference type="Proteomes" id="UP000287394">
    <property type="component" value="Chromosome"/>
</dbReference>
<dbReference type="SUPFAM" id="SSF50370">
    <property type="entry name" value="Ricin B-like lectins"/>
    <property type="match status" value="2"/>
</dbReference>